<evidence type="ECO:0000313" key="3">
    <source>
        <dbReference type="Proteomes" id="UP000053577"/>
    </source>
</evidence>
<gene>
    <name evidence="2" type="ORF">DA01_07730</name>
</gene>
<evidence type="ECO:0000256" key="1">
    <source>
        <dbReference type="SAM" id="Phobius"/>
    </source>
</evidence>
<dbReference type="PATRIC" id="fig|61435.5.peg.1516"/>
<dbReference type="RefSeq" id="WP_058292718.1">
    <property type="nucleotide sequence ID" value="NZ_CP019865.1"/>
</dbReference>
<sequence length="120" mass="14164">MKNKNNNNLKPNTLVLDRDNGYNLQYIENAAGRRWRFRGQQTYLYQSVSGVLSEYRVPAEMKEPPERTYRYLDWTYLVKELFSRTNPWPERIKIGLQVAIVLALLFFIYLIYSSFTGTGA</sequence>
<organism evidence="2 3">
    <name type="scientific">Dehalococcoides mccartyi</name>
    <dbReference type="NCBI Taxonomy" id="61435"/>
    <lineage>
        <taxon>Bacteria</taxon>
        <taxon>Bacillati</taxon>
        <taxon>Chloroflexota</taxon>
        <taxon>Dehalococcoidia</taxon>
        <taxon>Dehalococcoidales</taxon>
        <taxon>Dehalococcoidaceae</taxon>
        <taxon>Dehalococcoides</taxon>
    </lineage>
</organism>
<comment type="caution">
    <text evidence="2">The sequence shown here is derived from an EMBL/GenBank/DDBJ whole genome shotgun (WGS) entry which is preliminary data.</text>
</comment>
<keyword evidence="1" id="KW-0472">Membrane</keyword>
<keyword evidence="1" id="KW-1133">Transmembrane helix</keyword>
<dbReference type="EMBL" id="JGYD01000025">
    <property type="protein sequence ID" value="KSV17309.1"/>
    <property type="molecule type" value="Genomic_DNA"/>
</dbReference>
<keyword evidence="1" id="KW-0812">Transmembrane</keyword>
<dbReference type="Proteomes" id="UP000053577">
    <property type="component" value="Unassembled WGS sequence"/>
</dbReference>
<accession>A0A0V8M0K4</accession>
<dbReference type="AlphaFoldDB" id="A0A0V8M0K4"/>
<feature type="transmembrane region" description="Helical" evidence="1">
    <location>
        <begin position="94"/>
        <end position="112"/>
    </location>
</feature>
<protein>
    <submittedName>
        <fullName evidence="2">Uncharacterized protein</fullName>
    </submittedName>
</protein>
<evidence type="ECO:0000313" key="2">
    <source>
        <dbReference type="EMBL" id="KSV17309.1"/>
    </source>
</evidence>
<reference evidence="2 3" key="1">
    <citation type="journal article" date="2015" name="Sci. Rep.">
        <title>A comparative genomics and reductive dehalogenase gene transcription study of two chloroethene-respiring bacteria, Dehalococcoides mccartyi strains MB and 11a.</title>
        <authorList>
            <person name="Low A."/>
            <person name="Shen Z."/>
            <person name="Cheng D."/>
            <person name="Rogers M.J."/>
            <person name="Lee P.K."/>
            <person name="He J."/>
        </authorList>
    </citation>
    <scope>NUCLEOTIDE SEQUENCE [LARGE SCALE GENOMIC DNA]</scope>
    <source>
        <strain evidence="2 3">MB</strain>
    </source>
</reference>
<proteinExistence type="predicted"/>
<name>A0A0V8M0K4_9CHLR</name>